<keyword evidence="9 11" id="KW-1133">Transmembrane helix</keyword>
<dbReference type="GO" id="GO:0042773">
    <property type="term" value="P:ATP synthesis coupled electron transport"/>
    <property type="evidence" value="ECO:0007669"/>
    <property type="project" value="InterPro"/>
</dbReference>
<dbReference type="FunFam" id="1.10.287.3510:FF:000001">
    <property type="entry name" value="NADH-quinone oxidoreductase subunit K"/>
    <property type="match status" value="1"/>
</dbReference>
<sequence>MIVPLNHILLVAAALFFMGLSCTLMRRNLVMILIGVEIMLNAAGLVLVAGSAFWQQLDGQLMVMLIMGVTAAEVAVALAMVVYLHSRTGSIDVNTFKDLQG</sequence>
<evidence type="ECO:0000256" key="8">
    <source>
        <dbReference type="ARBA" id="ARBA00022967"/>
    </source>
</evidence>
<dbReference type="HAMAP" id="MF_01456">
    <property type="entry name" value="NDH1_NuoK"/>
    <property type="match status" value="1"/>
</dbReference>
<evidence type="ECO:0000313" key="12">
    <source>
        <dbReference type="EMBL" id="APG28020.1"/>
    </source>
</evidence>
<dbReference type="EMBL" id="CP015519">
    <property type="protein sequence ID" value="APG28020.1"/>
    <property type="molecule type" value="Genomic_DNA"/>
</dbReference>
<proteinExistence type="inferred from homology"/>
<dbReference type="STRING" id="1842532.A7E78_09340"/>
<evidence type="ECO:0000256" key="2">
    <source>
        <dbReference type="ARBA" id="ARBA00004141"/>
    </source>
</evidence>
<dbReference type="GO" id="GO:0050136">
    <property type="term" value="F:NADH dehydrogenase (quinone) (non-electrogenic) activity"/>
    <property type="evidence" value="ECO:0007669"/>
    <property type="project" value="UniProtKB-UniRule"/>
</dbReference>
<dbReference type="Proteomes" id="UP000182517">
    <property type="component" value="Chromosome"/>
</dbReference>
<evidence type="ECO:0000256" key="6">
    <source>
        <dbReference type="ARBA" id="ARBA00022692"/>
    </source>
</evidence>
<evidence type="ECO:0000256" key="5">
    <source>
        <dbReference type="ARBA" id="ARBA00022519"/>
    </source>
</evidence>
<dbReference type="PANTHER" id="PTHR11434">
    <property type="entry name" value="NADH-UBIQUINONE OXIDOREDUCTASE SUBUNIT ND4L"/>
    <property type="match status" value="1"/>
</dbReference>
<dbReference type="NCBIfam" id="NF004320">
    <property type="entry name" value="PRK05715.1-2"/>
    <property type="match status" value="1"/>
</dbReference>
<dbReference type="OrthoDB" id="9810120at2"/>
<dbReference type="PANTHER" id="PTHR11434:SF16">
    <property type="entry name" value="NADH-UBIQUINONE OXIDOREDUCTASE CHAIN 4L"/>
    <property type="match status" value="1"/>
</dbReference>
<keyword evidence="8 11" id="KW-1278">Translocase</keyword>
<comment type="catalytic activity">
    <reaction evidence="11">
        <text>a quinone + NADH + 5 H(+)(in) = a quinol + NAD(+) + 4 H(+)(out)</text>
        <dbReference type="Rhea" id="RHEA:57888"/>
        <dbReference type="ChEBI" id="CHEBI:15378"/>
        <dbReference type="ChEBI" id="CHEBI:24646"/>
        <dbReference type="ChEBI" id="CHEBI:57540"/>
        <dbReference type="ChEBI" id="CHEBI:57945"/>
        <dbReference type="ChEBI" id="CHEBI:132124"/>
    </reaction>
</comment>
<dbReference type="AlphaFoldDB" id="A0A1L3GQ77"/>
<dbReference type="Gene3D" id="1.10.287.3510">
    <property type="match status" value="1"/>
</dbReference>
<keyword evidence="11" id="KW-0830">Ubiquinone</keyword>
<dbReference type="GO" id="GO:0030964">
    <property type="term" value="C:NADH dehydrogenase complex"/>
    <property type="evidence" value="ECO:0007669"/>
    <property type="project" value="TreeGrafter"/>
</dbReference>
<keyword evidence="7 11" id="KW-0874">Quinone</keyword>
<dbReference type="KEGG" id="pef:A7E78_09340"/>
<organism evidence="12 13">
    <name type="scientific">Syntrophotalea acetylenivorans</name>
    <dbReference type="NCBI Taxonomy" id="1842532"/>
    <lineage>
        <taxon>Bacteria</taxon>
        <taxon>Pseudomonadati</taxon>
        <taxon>Thermodesulfobacteriota</taxon>
        <taxon>Desulfuromonadia</taxon>
        <taxon>Desulfuromonadales</taxon>
        <taxon>Syntrophotaleaceae</taxon>
        <taxon>Syntrophotalea</taxon>
    </lineage>
</organism>
<keyword evidence="11" id="KW-1003">Cell membrane</keyword>
<evidence type="ECO:0000256" key="3">
    <source>
        <dbReference type="ARBA" id="ARBA00010519"/>
    </source>
</evidence>
<comment type="similarity">
    <text evidence="3 11">Belongs to the complex I subunit 4L family.</text>
</comment>
<evidence type="ECO:0000256" key="9">
    <source>
        <dbReference type="ARBA" id="ARBA00022989"/>
    </source>
</evidence>
<dbReference type="InterPro" id="IPR001133">
    <property type="entry name" value="NADH_UbQ_OxRdtase_chain4L/K"/>
</dbReference>
<evidence type="ECO:0000256" key="4">
    <source>
        <dbReference type="ARBA" id="ARBA00022448"/>
    </source>
</evidence>
<gene>
    <name evidence="11" type="primary">nuoK</name>
    <name evidence="12" type="ORF">A7E78_09340</name>
</gene>
<evidence type="ECO:0000313" key="13">
    <source>
        <dbReference type="Proteomes" id="UP000182517"/>
    </source>
</evidence>
<keyword evidence="13" id="KW-1185">Reference proteome</keyword>
<dbReference type="GO" id="GO:0005886">
    <property type="term" value="C:plasma membrane"/>
    <property type="evidence" value="ECO:0007669"/>
    <property type="project" value="UniProtKB-SubCell"/>
</dbReference>
<keyword evidence="11" id="KW-0520">NAD</keyword>
<dbReference type="Pfam" id="PF00420">
    <property type="entry name" value="Oxidored_q2"/>
    <property type="match status" value="1"/>
</dbReference>
<comment type="function">
    <text evidence="1 11">NDH-1 shuttles electrons from NADH, via FMN and iron-sulfur (Fe-S) centers, to quinones in the respiratory chain. The immediate electron acceptor for the enzyme in this species is believed to be ubiquinone. Couples the redox reaction to proton translocation (for every two electrons transferred, four hydrogen ions are translocated across the cytoplasmic membrane), and thus conserves the redox energy in a proton gradient.</text>
</comment>
<feature type="transmembrane region" description="Helical" evidence="11">
    <location>
        <begin position="60"/>
        <end position="84"/>
    </location>
</feature>
<feature type="transmembrane region" description="Helical" evidence="11">
    <location>
        <begin position="32"/>
        <end position="54"/>
    </location>
</feature>
<comment type="subunit">
    <text evidence="11">NDH-1 is composed of 14 different subunits. Subunits NuoA, H, J, K, L, M, N constitute the membrane sector of the complex.</text>
</comment>
<evidence type="ECO:0000256" key="7">
    <source>
        <dbReference type="ARBA" id="ARBA00022719"/>
    </source>
</evidence>
<accession>A0A1L3GQ77</accession>
<dbReference type="InterPro" id="IPR039428">
    <property type="entry name" value="NUOK/Mnh_C1-like"/>
</dbReference>
<dbReference type="EC" id="7.1.1.-" evidence="11"/>
<dbReference type="GO" id="GO:0048038">
    <property type="term" value="F:quinone binding"/>
    <property type="evidence" value="ECO:0007669"/>
    <property type="project" value="UniProtKB-KW"/>
</dbReference>
<comment type="subcellular location">
    <subcellularLocation>
        <location evidence="11">Cell membrane</location>
        <topology evidence="11">Multi-pass membrane protein</topology>
    </subcellularLocation>
    <subcellularLocation>
        <location evidence="2">Membrane</location>
        <topology evidence="2">Multi-pass membrane protein</topology>
    </subcellularLocation>
</comment>
<keyword evidence="6 11" id="KW-0812">Transmembrane</keyword>
<keyword evidence="4 11" id="KW-0813">Transport</keyword>
<protein>
    <recommendedName>
        <fullName evidence="11">NADH-quinone oxidoreductase subunit K</fullName>
        <ecNumber evidence="11">7.1.1.-</ecNumber>
    </recommendedName>
    <alternativeName>
        <fullName evidence="11">NADH dehydrogenase I subunit K</fullName>
    </alternativeName>
    <alternativeName>
        <fullName evidence="11">NDH-1 subunit K</fullName>
    </alternativeName>
</protein>
<evidence type="ECO:0000256" key="10">
    <source>
        <dbReference type="ARBA" id="ARBA00023136"/>
    </source>
</evidence>
<reference evidence="12 13" key="1">
    <citation type="journal article" date="2017" name="Genome Announc.">
        <title>Complete Genome Sequences of Two Acetylene-Fermenting Pelobacter acetylenicus Strains.</title>
        <authorList>
            <person name="Sutton J.M."/>
            <person name="Baesman S.M."/>
            <person name="Fierst J.L."/>
            <person name="Poret-Peterson A.T."/>
            <person name="Oremland R.S."/>
            <person name="Dunlap D.S."/>
            <person name="Akob D.M."/>
        </authorList>
    </citation>
    <scope>NUCLEOTIDE SEQUENCE [LARGE SCALE GENOMIC DNA]</scope>
    <source>
        <strain evidence="12 13">SFB93</strain>
    </source>
</reference>
<keyword evidence="10 11" id="KW-0472">Membrane</keyword>
<keyword evidence="5" id="KW-0997">Cell inner membrane</keyword>
<evidence type="ECO:0000256" key="11">
    <source>
        <dbReference type="HAMAP-Rule" id="MF_01456"/>
    </source>
</evidence>
<dbReference type="RefSeq" id="WP_072283981.1">
    <property type="nucleotide sequence ID" value="NZ_CP015519.1"/>
</dbReference>
<feature type="transmembrane region" description="Helical" evidence="11">
    <location>
        <begin position="6"/>
        <end position="25"/>
    </location>
</feature>
<evidence type="ECO:0000256" key="1">
    <source>
        <dbReference type="ARBA" id="ARBA00002378"/>
    </source>
</evidence>
<name>A0A1L3GQ77_9BACT</name>